<reference evidence="2" key="1">
    <citation type="submission" date="2020-03" db="EMBL/GenBank/DDBJ databases">
        <title>The deep terrestrial virosphere.</title>
        <authorList>
            <person name="Holmfeldt K."/>
            <person name="Nilsson E."/>
            <person name="Simone D."/>
            <person name="Lopez-Fernandez M."/>
            <person name="Wu X."/>
            <person name="de Brujin I."/>
            <person name="Lundin D."/>
            <person name="Andersson A."/>
            <person name="Bertilsson S."/>
            <person name="Dopson M."/>
        </authorList>
    </citation>
    <scope>NUCLEOTIDE SEQUENCE</scope>
    <source>
        <strain evidence="1">MM415A01302</strain>
        <strain evidence="2">MM415B04301</strain>
    </source>
</reference>
<proteinExistence type="predicted"/>
<evidence type="ECO:0000313" key="1">
    <source>
        <dbReference type="EMBL" id="QJA77451.1"/>
    </source>
</evidence>
<name>A0A6M3LK70_9ZZZZ</name>
<gene>
    <name evidence="1" type="ORF">MM415A01302_0026</name>
    <name evidence="2" type="ORF">MM415B04301_0002</name>
</gene>
<accession>A0A6M3LK70</accession>
<dbReference type="EMBL" id="MT143134">
    <property type="protein sequence ID" value="QJA93245.1"/>
    <property type="molecule type" value="Genomic_DNA"/>
</dbReference>
<dbReference type="AlphaFoldDB" id="A0A6M3LK70"/>
<protein>
    <submittedName>
        <fullName evidence="2">Uncharacterized protein</fullName>
    </submittedName>
</protein>
<evidence type="ECO:0000313" key="2">
    <source>
        <dbReference type="EMBL" id="QJA93245.1"/>
    </source>
</evidence>
<organism evidence="2">
    <name type="scientific">viral metagenome</name>
    <dbReference type="NCBI Taxonomy" id="1070528"/>
    <lineage>
        <taxon>unclassified sequences</taxon>
        <taxon>metagenomes</taxon>
        <taxon>organismal metagenomes</taxon>
    </lineage>
</organism>
<dbReference type="EMBL" id="MT142283">
    <property type="protein sequence ID" value="QJA77451.1"/>
    <property type="molecule type" value="Genomic_DNA"/>
</dbReference>
<sequence length="94" mass="11353">MKSKDIDFEHVGQIIVIDNYFREHRYWDYETSDIINLNTARPIEVIMVVKVCKKRLVITRPVRTDFRQHEDTDLRWTQKARKVLKAFMKDALSE</sequence>